<dbReference type="PANTHER" id="PTHR30411">
    <property type="entry name" value="CYTOPLASMIC PROTEIN"/>
    <property type="match status" value="1"/>
</dbReference>
<proteinExistence type="inferred from homology"/>
<dbReference type="GO" id="GO:0002161">
    <property type="term" value="F:aminoacyl-tRNA deacylase activity"/>
    <property type="evidence" value="ECO:0007669"/>
    <property type="project" value="InterPro"/>
</dbReference>
<organism evidence="6 7">
    <name type="scientific">Youngiibacter fragilis 232.1</name>
    <dbReference type="NCBI Taxonomy" id="994573"/>
    <lineage>
        <taxon>Bacteria</taxon>
        <taxon>Bacillati</taxon>
        <taxon>Bacillota</taxon>
        <taxon>Clostridia</taxon>
        <taxon>Eubacteriales</taxon>
        <taxon>Clostridiaceae</taxon>
        <taxon>Youngiibacter</taxon>
    </lineage>
</organism>
<dbReference type="InterPro" id="IPR007214">
    <property type="entry name" value="YbaK/aa-tRNA-synth-assoc-dom"/>
</dbReference>
<dbReference type="SUPFAM" id="SSF55826">
    <property type="entry name" value="YbaK/ProRS associated domain"/>
    <property type="match status" value="1"/>
</dbReference>
<keyword evidence="2 4" id="KW-0648">Protein biosynthesis</keyword>
<reference evidence="6 7" key="1">
    <citation type="journal article" date="2014" name="Genome Announc.">
        <title>Genome Sequence of Youngiibacter fragilis, the Type Strain of the Genus Youngiibacter.</title>
        <authorList>
            <person name="Wawrik C.B."/>
            <person name="Callaghan A.V."/>
            <person name="Stamps B.W."/>
            <person name="Wawrik B."/>
        </authorList>
    </citation>
    <scope>NUCLEOTIDE SEQUENCE [LARGE SCALE GENOMIC DNA]</scope>
    <source>
        <strain evidence="6 7">232.1</strain>
    </source>
</reference>
<evidence type="ECO:0000256" key="3">
    <source>
        <dbReference type="ARBA" id="ARBA00023239"/>
    </source>
</evidence>
<keyword evidence="3 4" id="KW-0456">Lyase</keyword>
<accession>V7I4G1</accession>
<evidence type="ECO:0000256" key="2">
    <source>
        <dbReference type="ARBA" id="ARBA00022917"/>
    </source>
</evidence>
<evidence type="ECO:0000259" key="5">
    <source>
        <dbReference type="Pfam" id="PF04073"/>
    </source>
</evidence>
<sequence>MPWVSIFAIIGVEIRTGCDILKNVKTNAMRLLEKEKIGYELMTYEIVEGSMSPEYLAGQIGKDVLSIFKTIVTVGHSGNHYVFVVQLTEELDLKKAAKAADEKNIELIDQKDLEKLTGYVRGGCSPVGMKKQFRTFFDDRIGSFEKIVVSAGKRGFQIEADPKDLVRATRAVLTDIRKETKSIFR</sequence>
<dbReference type="EMBL" id="AXUN02000198">
    <property type="protein sequence ID" value="ETA79882.1"/>
    <property type="molecule type" value="Genomic_DNA"/>
</dbReference>
<dbReference type="STRING" id="994573.T472_0215280"/>
<name>V7I4G1_9CLOT</name>
<gene>
    <name evidence="6" type="ORF">T472_0215280</name>
</gene>
<protein>
    <recommendedName>
        <fullName evidence="4">Cys-tRNA(Pro)/Cys-tRNA(Cys) deacylase</fullName>
        <ecNumber evidence="4">4.2.-.-</ecNumber>
    </recommendedName>
</protein>
<dbReference type="eggNOG" id="COG2606">
    <property type="taxonomic scope" value="Bacteria"/>
</dbReference>
<dbReference type="CDD" id="cd00002">
    <property type="entry name" value="YbaK_deacylase"/>
    <property type="match status" value="1"/>
</dbReference>
<dbReference type="PANTHER" id="PTHR30411:SF0">
    <property type="entry name" value="CYS-TRNA(PRO)_CYS-TRNA(CYS) DEACYLASE YBAK"/>
    <property type="match status" value="1"/>
</dbReference>
<dbReference type="Gene3D" id="3.90.960.10">
    <property type="entry name" value="YbaK/aminoacyl-tRNA synthetase-associated domain"/>
    <property type="match status" value="1"/>
</dbReference>
<dbReference type="GO" id="GO:0016829">
    <property type="term" value="F:lyase activity"/>
    <property type="evidence" value="ECO:0007669"/>
    <property type="project" value="UniProtKB-KW"/>
</dbReference>
<evidence type="ECO:0000313" key="6">
    <source>
        <dbReference type="EMBL" id="ETA79882.1"/>
    </source>
</evidence>
<comment type="similarity">
    <text evidence="1 4">Belongs to the prolyl-tRNA editing family. YbaK/EbsC subfamily.</text>
</comment>
<dbReference type="AlphaFoldDB" id="V7I4G1"/>
<dbReference type="NCBIfam" id="TIGR00011">
    <property type="entry name" value="YbaK_EbsC"/>
    <property type="match status" value="1"/>
</dbReference>
<dbReference type="Proteomes" id="UP000017747">
    <property type="component" value="Unassembled WGS sequence"/>
</dbReference>
<dbReference type="GO" id="GO:0006412">
    <property type="term" value="P:translation"/>
    <property type="evidence" value="ECO:0007669"/>
    <property type="project" value="UniProtKB-KW"/>
</dbReference>
<keyword evidence="7" id="KW-1185">Reference proteome</keyword>
<dbReference type="EC" id="4.2.-.-" evidence="4"/>
<dbReference type="PIRSF" id="PIRSF006181">
    <property type="entry name" value="EbsC_YbaK"/>
    <property type="match status" value="1"/>
</dbReference>
<dbReference type="InterPro" id="IPR036754">
    <property type="entry name" value="YbaK/aa-tRNA-synt-asso_dom_sf"/>
</dbReference>
<evidence type="ECO:0000256" key="4">
    <source>
        <dbReference type="PIRNR" id="PIRNR006181"/>
    </source>
</evidence>
<feature type="domain" description="YbaK/aminoacyl-tRNA synthetase-associated" evidence="5">
    <location>
        <begin position="51"/>
        <end position="167"/>
    </location>
</feature>
<comment type="caution">
    <text evidence="6">The sequence shown here is derived from an EMBL/GenBank/DDBJ whole genome shotgun (WGS) entry which is preliminary data.</text>
</comment>
<dbReference type="Pfam" id="PF04073">
    <property type="entry name" value="tRNA_edit"/>
    <property type="match status" value="1"/>
</dbReference>
<dbReference type="PATRIC" id="fig|994573.3.peg.2882"/>
<dbReference type="InterPro" id="IPR004369">
    <property type="entry name" value="Prolyl-tRNA_editing_YbaK/EbsC"/>
</dbReference>
<evidence type="ECO:0000313" key="7">
    <source>
        <dbReference type="Proteomes" id="UP000017747"/>
    </source>
</evidence>
<evidence type="ECO:0000256" key="1">
    <source>
        <dbReference type="ARBA" id="ARBA00009798"/>
    </source>
</evidence>